<dbReference type="AlphaFoldDB" id="A0A6M3K9F7"/>
<organism evidence="3">
    <name type="scientific">viral metagenome</name>
    <dbReference type="NCBI Taxonomy" id="1070528"/>
    <lineage>
        <taxon>unclassified sequences</taxon>
        <taxon>metagenomes</taxon>
        <taxon>organismal metagenomes</taxon>
    </lineage>
</organism>
<gene>
    <name evidence="3" type="ORF">MM415A01074_0010</name>
    <name evidence="2" type="ORF">MM415B00505_0018</name>
    <name evidence="4" type="ORF">TM448B02314_0004</name>
</gene>
<reference evidence="3" key="1">
    <citation type="submission" date="2020-03" db="EMBL/GenBank/DDBJ databases">
        <title>The deep terrestrial virosphere.</title>
        <authorList>
            <person name="Holmfeldt K."/>
            <person name="Nilsson E."/>
            <person name="Simone D."/>
            <person name="Lopez-Fernandez M."/>
            <person name="Wu X."/>
            <person name="de Brujin I."/>
            <person name="Lundin D."/>
            <person name="Andersson A."/>
            <person name="Bertilsson S."/>
            <person name="Dopson M."/>
        </authorList>
    </citation>
    <scope>NUCLEOTIDE SEQUENCE</scope>
    <source>
        <strain evidence="3">MM415A01074</strain>
        <strain evidence="2">MM415B00505</strain>
        <strain evidence="4">TM448B02314</strain>
    </source>
</reference>
<proteinExistence type="predicted"/>
<dbReference type="Pfam" id="PF21628">
    <property type="entry name" value="Gp10-like"/>
    <property type="match status" value="1"/>
</dbReference>
<feature type="compositionally biased region" description="Basic residues" evidence="1">
    <location>
        <begin position="1"/>
        <end position="11"/>
    </location>
</feature>
<name>A0A6M3K9F7_9ZZZZ</name>
<sequence>MINLKRTKKDIKKSTAGVPESSEYTEEYPWGTRLSFQKPELDKIKNLKSAKIGDMVNISCIGQVVEVSMREMVKGDDDHRVEIQIQKISIDTESEEIKGFTEKEDDD</sequence>
<evidence type="ECO:0000313" key="2">
    <source>
        <dbReference type="EMBL" id="QJA64354.1"/>
    </source>
</evidence>
<dbReference type="EMBL" id="MT141518">
    <property type="protein sequence ID" value="QJA64354.1"/>
    <property type="molecule type" value="Genomic_DNA"/>
</dbReference>
<evidence type="ECO:0000256" key="1">
    <source>
        <dbReference type="SAM" id="MobiDB-lite"/>
    </source>
</evidence>
<evidence type="ECO:0000313" key="3">
    <source>
        <dbReference type="EMBL" id="QJA78386.1"/>
    </source>
</evidence>
<dbReference type="EMBL" id="MT144901">
    <property type="protein sequence ID" value="QJI01152.1"/>
    <property type="molecule type" value="Genomic_DNA"/>
</dbReference>
<protein>
    <submittedName>
        <fullName evidence="3">Putative capsid protein</fullName>
    </submittedName>
</protein>
<evidence type="ECO:0000313" key="4">
    <source>
        <dbReference type="EMBL" id="QJI01152.1"/>
    </source>
</evidence>
<feature type="region of interest" description="Disordered" evidence="1">
    <location>
        <begin position="1"/>
        <end position="26"/>
    </location>
</feature>
<accession>A0A6M3K9F7</accession>
<dbReference type="InterPro" id="IPR049302">
    <property type="entry name" value="Gp10-like"/>
</dbReference>
<dbReference type="EMBL" id="MT142334">
    <property type="protein sequence ID" value="QJA78386.1"/>
    <property type="molecule type" value="Genomic_DNA"/>
</dbReference>